<organism evidence="4 5">
    <name type="scientific">Bifidobacterium cebidarum</name>
    <dbReference type="NCBI Taxonomy" id="2650773"/>
    <lineage>
        <taxon>Bacteria</taxon>
        <taxon>Bacillati</taxon>
        <taxon>Actinomycetota</taxon>
        <taxon>Actinomycetes</taxon>
        <taxon>Bifidobacteriales</taxon>
        <taxon>Bifidobacteriaceae</taxon>
        <taxon>Bifidobacterium</taxon>
    </lineage>
</organism>
<feature type="coiled-coil region" evidence="1">
    <location>
        <begin position="112"/>
        <end position="139"/>
    </location>
</feature>
<evidence type="ECO:0000256" key="1">
    <source>
        <dbReference type="SAM" id="Coils"/>
    </source>
</evidence>
<dbReference type="RefSeq" id="WP_152210149.1">
    <property type="nucleotide sequence ID" value="NZ_WBVS01000009.1"/>
</dbReference>
<dbReference type="Proteomes" id="UP000468413">
    <property type="component" value="Unassembled WGS sequence"/>
</dbReference>
<feature type="compositionally biased region" description="Basic and acidic residues" evidence="2">
    <location>
        <begin position="57"/>
        <end position="74"/>
    </location>
</feature>
<dbReference type="AlphaFoldDB" id="A0A6I1G803"/>
<feature type="domain" description="Helix-turn-helix" evidence="3">
    <location>
        <begin position="4"/>
        <end position="46"/>
    </location>
</feature>
<evidence type="ECO:0000259" key="3">
    <source>
        <dbReference type="Pfam" id="PF12728"/>
    </source>
</evidence>
<keyword evidence="5" id="KW-1185">Reference proteome</keyword>
<dbReference type="Pfam" id="PF12728">
    <property type="entry name" value="HTH_17"/>
    <property type="match status" value="1"/>
</dbReference>
<dbReference type="NCBIfam" id="TIGR01764">
    <property type="entry name" value="excise"/>
    <property type="match status" value="1"/>
</dbReference>
<dbReference type="InterPro" id="IPR041657">
    <property type="entry name" value="HTH_17"/>
</dbReference>
<keyword evidence="1" id="KW-0175">Coiled coil</keyword>
<accession>A0A6I1G803</accession>
<evidence type="ECO:0000313" key="4">
    <source>
        <dbReference type="EMBL" id="KAB7786982.1"/>
    </source>
</evidence>
<gene>
    <name evidence="4" type="ORF">F7D08_1578</name>
</gene>
<name>A0A6I1G803_9BIFI</name>
<feature type="region of interest" description="Disordered" evidence="2">
    <location>
        <begin position="51"/>
        <end position="99"/>
    </location>
</feature>
<comment type="caution">
    <text evidence="4">The sequence shown here is derived from an EMBL/GenBank/DDBJ whole genome shotgun (WGS) entry which is preliminary data.</text>
</comment>
<reference evidence="4 5" key="1">
    <citation type="submission" date="2019-09" db="EMBL/GenBank/DDBJ databases">
        <title>Characterization of the phylogenetic diversity of two novel species belonging to the genus Bifidobacterium: Bifidobacterium cebidarum sp. nov. and Bifidobacterium leontopitheci sp. nov.</title>
        <authorList>
            <person name="Lugli G.A."/>
            <person name="Duranti S."/>
            <person name="Milani C."/>
            <person name="Turroni F."/>
            <person name="Ventura M."/>
        </authorList>
    </citation>
    <scope>NUCLEOTIDE SEQUENCE [LARGE SCALE GENOMIC DNA]</scope>
    <source>
        <strain evidence="4 5">LMG 31469</strain>
    </source>
</reference>
<dbReference type="InterPro" id="IPR010093">
    <property type="entry name" value="SinI_DNA-bd"/>
</dbReference>
<feature type="compositionally biased region" description="Polar residues" evidence="2">
    <location>
        <begin position="75"/>
        <end position="92"/>
    </location>
</feature>
<protein>
    <recommendedName>
        <fullName evidence="3">Helix-turn-helix domain-containing protein</fullName>
    </recommendedName>
</protein>
<dbReference type="EMBL" id="WBVS01000009">
    <property type="protein sequence ID" value="KAB7786982.1"/>
    <property type="molecule type" value="Genomic_DNA"/>
</dbReference>
<evidence type="ECO:0000256" key="2">
    <source>
        <dbReference type="SAM" id="MobiDB-lite"/>
    </source>
</evidence>
<proteinExistence type="predicted"/>
<sequence length="149" mass="16341">MSGYITIAEAAEMTGKTVESLRKRISRGTLKGVKQGDRWLIPRDAVTPDTIFSGARKTGEHHAADSDIADHDSNTDQPGVTTTGTVETNPASISGVDHTVDSPEIRLLTYYVQAKKDQLKAINESIALAQELIEEKQRQYSRQASDNTR</sequence>
<dbReference type="GO" id="GO:0003677">
    <property type="term" value="F:DNA binding"/>
    <property type="evidence" value="ECO:0007669"/>
    <property type="project" value="InterPro"/>
</dbReference>
<evidence type="ECO:0000313" key="5">
    <source>
        <dbReference type="Proteomes" id="UP000468413"/>
    </source>
</evidence>